<name>A0A368GYF3_ANCCA</name>
<evidence type="ECO:0000256" key="1">
    <source>
        <dbReference type="SAM" id="SignalP"/>
    </source>
</evidence>
<sequence length="98" mass="10653">MNTFSTLLLLLVAVAAVWGAVREKRQRTVIERTVINNYGGRGFNRQPWGYGNQFGPGAAYHHGWGNPGWGAPGPYNRGPFGGPPPPQTVVKTTVIRHG</sequence>
<comment type="caution">
    <text evidence="2">The sequence shown here is derived from an EMBL/GenBank/DDBJ whole genome shotgun (WGS) entry which is preliminary data.</text>
</comment>
<keyword evidence="3" id="KW-1185">Reference proteome</keyword>
<protein>
    <submittedName>
        <fullName evidence="2">Sulfur globule protein CV2 domain protein</fullName>
    </submittedName>
</protein>
<dbReference type="AlphaFoldDB" id="A0A368GYF3"/>
<organism evidence="2 3">
    <name type="scientific">Ancylostoma caninum</name>
    <name type="common">Dog hookworm</name>
    <dbReference type="NCBI Taxonomy" id="29170"/>
    <lineage>
        <taxon>Eukaryota</taxon>
        <taxon>Metazoa</taxon>
        <taxon>Ecdysozoa</taxon>
        <taxon>Nematoda</taxon>
        <taxon>Chromadorea</taxon>
        <taxon>Rhabditida</taxon>
        <taxon>Rhabditina</taxon>
        <taxon>Rhabditomorpha</taxon>
        <taxon>Strongyloidea</taxon>
        <taxon>Ancylostomatidae</taxon>
        <taxon>Ancylostomatinae</taxon>
        <taxon>Ancylostoma</taxon>
    </lineage>
</organism>
<feature type="chain" id="PRO_5016976786" evidence="1">
    <location>
        <begin position="20"/>
        <end position="98"/>
    </location>
</feature>
<accession>A0A368GYF3</accession>
<dbReference type="EMBL" id="JOJR01000047">
    <property type="protein sequence ID" value="RCN48389.1"/>
    <property type="molecule type" value="Genomic_DNA"/>
</dbReference>
<dbReference type="Proteomes" id="UP000252519">
    <property type="component" value="Unassembled WGS sequence"/>
</dbReference>
<reference evidence="2 3" key="1">
    <citation type="submission" date="2014-10" db="EMBL/GenBank/DDBJ databases">
        <title>Draft genome of the hookworm Ancylostoma caninum.</title>
        <authorList>
            <person name="Mitreva M."/>
        </authorList>
    </citation>
    <scope>NUCLEOTIDE SEQUENCE [LARGE SCALE GENOMIC DNA]</scope>
    <source>
        <strain evidence="2 3">Baltimore</strain>
    </source>
</reference>
<dbReference type="OrthoDB" id="5871658at2759"/>
<keyword evidence="1" id="KW-0732">Signal</keyword>
<evidence type="ECO:0000313" key="2">
    <source>
        <dbReference type="EMBL" id="RCN48389.1"/>
    </source>
</evidence>
<evidence type="ECO:0000313" key="3">
    <source>
        <dbReference type="Proteomes" id="UP000252519"/>
    </source>
</evidence>
<feature type="signal peptide" evidence="1">
    <location>
        <begin position="1"/>
        <end position="19"/>
    </location>
</feature>
<proteinExistence type="predicted"/>
<gene>
    <name evidence="2" type="ORF">ANCCAN_05537</name>
</gene>